<sequence>MASSSQPRRHSQFRPCIDLHQGVVKQIVGGTLDLVNEDGQDKGPKENFVATHPPSFFANLYKSNGLTGGHIIKLGPNNDEAAQEALTSWKGGMQVGGGINEDNASEWLEYGAEKIIVTSYLFPSGKFDESRLKRISDKVGKDKLVVDISCRKRENGWIVAMNGWKTLTDMSVTAESIRLIEQYCSELLIHAADVEGLCQGIDEELVTKLGEWVNIPTTYAGGAKDISDLQLVDQLSNGKVDLTFGSSLDLFGGTGVSFAELVQIDKLAKELSRQ</sequence>
<evidence type="ECO:0000256" key="10">
    <source>
        <dbReference type="ARBA" id="ARBA00031376"/>
    </source>
</evidence>
<comment type="pathway">
    <text evidence="2 12">Amino-acid biosynthesis; L-histidine biosynthesis; L-histidine from 5-phospho-alpha-D-ribose 1-diphosphate: step 4/9.</text>
</comment>
<organism evidence="13 14">
    <name type="scientific">Kwoniella shivajii</name>
    <dbReference type="NCBI Taxonomy" id="564305"/>
    <lineage>
        <taxon>Eukaryota</taxon>
        <taxon>Fungi</taxon>
        <taxon>Dikarya</taxon>
        <taxon>Basidiomycota</taxon>
        <taxon>Agaricomycotina</taxon>
        <taxon>Tremellomycetes</taxon>
        <taxon>Tremellales</taxon>
        <taxon>Cryptococcaceae</taxon>
        <taxon>Kwoniella</taxon>
    </lineage>
</organism>
<dbReference type="NCBIfam" id="TIGR02129">
    <property type="entry name" value="hisA_euk"/>
    <property type="match status" value="1"/>
</dbReference>
<comment type="subcellular location">
    <subcellularLocation>
        <location evidence="12">Cytoplasm</location>
    </subcellularLocation>
</comment>
<proteinExistence type="inferred from homology"/>
<dbReference type="GeneID" id="87956089"/>
<evidence type="ECO:0000313" key="13">
    <source>
        <dbReference type="EMBL" id="WRT66992.1"/>
    </source>
</evidence>
<dbReference type="EC" id="5.3.1.16" evidence="4 12"/>
<evidence type="ECO:0000256" key="6">
    <source>
        <dbReference type="ARBA" id="ARBA00022605"/>
    </source>
</evidence>
<accession>A0ABZ1D094</accession>
<keyword evidence="14" id="KW-1185">Reference proteome</keyword>
<dbReference type="EMBL" id="CP141885">
    <property type="protein sequence ID" value="WRT66992.1"/>
    <property type="molecule type" value="Genomic_DNA"/>
</dbReference>
<protein>
    <recommendedName>
        <fullName evidence="5 12">1-(5-phosphoribosyl)-5-[(5-phosphoribosylamino)methylideneamino] imidazole-4-carboxamide isomerase</fullName>
        <ecNumber evidence="4 12">5.3.1.16</ecNumber>
    </recommendedName>
    <alternativeName>
        <fullName evidence="10 12">5-proFAR isomerase</fullName>
    </alternativeName>
    <alternativeName>
        <fullName evidence="9 12">Phosphoribosylformimino-5-aminoimidazole carboxamide ribotide isomerase</fullName>
    </alternativeName>
</protein>
<evidence type="ECO:0000256" key="7">
    <source>
        <dbReference type="ARBA" id="ARBA00023102"/>
    </source>
</evidence>
<dbReference type="InterPro" id="IPR013785">
    <property type="entry name" value="Aldolase_TIM"/>
</dbReference>
<comment type="similarity">
    <text evidence="3 11">Belongs to the HisA/HisF family.</text>
</comment>
<keyword evidence="6 11" id="KW-0028">Amino-acid biosynthesis</keyword>
<dbReference type="PANTHER" id="PTHR43090">
    <property type="entry name" value="1-(5-PHOSPHORIBOSYL)-5-[(5-PHOSPHORIBOSYLAMINO)METHYLIDENEAMINO] IMIDAZOLE-4-CARBOXAMIDE ISOMERASE"/>
    <property type="match status" value="1"/>
</dbReference>
<reference evidence="13 14" key="1">
    <citation type="submission" date="2024-01" db="EMBL/GenBank/DDBJ databases">
        <title>Comparative genomics of Cryptococcus and Kwoniella reveals pathogenesis evolution and contrasting modes of karyotype evolution via chromosome fusion or intercentromeric recombination.</title>
        <authorList>
            <person name="Coelho M.A."/>
            <person name="David-Palma M."/>
            <person name="Shea T."/>
            <person name="Bowers K."/>
            <person name="McGinley-Smith S."/>
            <person name="Mohammad A.W."/>
            <person name="Gnirke A."/>
            <person name="Yurkov A.M."/>
            <person name="Nowrousian M."/>
            <person name="Sun S."/>
            <person name="Cuomo C.A."/>
            <person name="Heitman J."/>
        </authorList>
    </citation>
    <scope>NUCLEOTIDE SEQUENCE [LARGE SCALE GENOMIC DNA]</scope>
    <source>
        <strain evidence="13">CBS 11374</strain>
    </source>
</reference>
<evidence type="ECO:0000256" key="8">
    <source>
        <dbReference type="ARBA" id="ARBA00023235"/>
    </source>
</evidence>
<dbReference type="RefSeq" id="XP_062791732.1">
    <property type="nucleotide sequence ID" value="XM_062935681.1"/>
</dbReference>
<dbReference type="GO" id="GO:0016853">
    <property type="term" value="F:isomerase activity"/>
    <property type="evidence" value="ECO:0007669"/>
    <property type="project" value="UniProtKB-KW"/>
</dbReference>
<dbReference type="InterPro" id="IPR006062">
    <property type="entry name" value="His_biosynth"/>
</dbReference>
<evidence type="ECO:0000256" key="2">
    <source>
        <dbReference type="ARBA" id="ARBA00005133"/>
    </source>
</evidence>
<dbReference type="InterPro" id="IPR044524">
    <property type="entry name" value="Isoase_HisA-like"/>
</dbReference>
<dbReference type="SUPFAM" id="SSF51366">
    <property type="entry name" value="Ribulose-phoshate binding barrel"/>
    <property type="match status" value="1"/>
</dbReference>
<dbReference type="PANTHER" id="PTHR43090:SF2">
    <property type="entry name" value="1-(5-PHOSPHORIBOSYL)-5-[(5-PHOSPHORIBOSYLAMINO)METHYLIDENEAMINO] IMIDAZOLE-4-CARBOXAMIDE ISOMERASE"/>
    <property type="match status" value="1"/>
</dbReference>
<dbReference type="Proteomes" id="UP001329825">
    <property type="component" value="Chromosome 5"/>
</dbReference>
<evidence type="ECO:0000256" key="4">
    <source>
        <dbReference type="ARBA" id="ARBA00012550"/>
    </source>
</evidence>
<gene>
    <name evidence="13" type="ORF">IL334_003958</name>
</gene>
<comment type="catalytic activity">
    <reaction evidence="1 12">
        <text>1-(5-phospho-beta-D-ribosyl)-5-[(5-phospho-beta-D-ribosylamino)methylideneamino]imidazole-4-carboxamide = 5-[(5-phospho-1-deoxy-D-ribulos-1-ylimino)methylamino]-1-(5-phospho-beta-D-ribosyl)imidazole-4-carboxamide</text>
        <dbReference type="Rhea" id="RHEA:15469"/>
        <dbReference type="ChEBI" id="CHEBI:58435"/>
        <dbReference type="ChEBI" id="CHEBI:58525"/>
        <dbReference type="EC" id="5.3.1.16"/>
    </reaction>
</comment>
<evidence type="ECO:0000256" key="3">
    <source>
        <dbReference type="ARBA" id="ARBA00009667"/>
    </source>
</evidence>
<keyword evidence="7 11" id="KW-0368">Histidine biosynthesis</keyword>
<evidence type="ECO:0000256" key="1">
    <source>
        <dbReference type="ARBA" id="ARBA00000901"/>
    </source>
</evidence>
<dbReference type="InterPro" id="IPR011858">
    <property type="entry name" value="His6/HISN3"/>
</dbReference>
<dbReference type="Pfam" id="PF00977">
    <property type="entry name" value="His_biosynth"/>
    <property type="match status" value="1"/>
</dbReference>
<evidence type="ECO:0000256" key="11">
    <source>
        <dbReference type="RuleBase" id="RU003657"/>
    </source>
</evidence>
<evidence type="ECO:0000256" key="12">
    <source>
        <dbReference type="RuleBase" id="RU364022"/>
    </source>
</evidence>
<dbReference type="InterPro" id="IPR011060">
    <property type="entry name" value="RibuloseP-bd_barrel"/>
</dbReference>
<name>A0ABZ1D094_9TREE</name>
<dbReference type="Gene3D" id="3.20.20.70">
    <property type="entry name" value="Aldolase class I"/>
    <property type="match status" value="1"/>
</dbReference>
<keyword evidence="12" id="KW-0963">Cytoplasm</keyword>
<evidence type="ECO:0000313" key="14">
    <source>
        <dbReference type="Proteomes" id="UP001329825"/>
    </source>
</evidence>
<keyword evidence="8 12" id="KW-0413">Isomerase</keyword>
<evidence type="ECO:0000256" key="5">
    <source>
        <dbReference type="ARBA" id="ARBA00018464"/>
    </source>
</evidence>
<dbReference type="CDD" id="cd04723">
    <property type="entry name" value="HisA_HisF"/>
    <property type="match status" value="1"/>
</dbReference>
<evidence type="ECO:0000256" key="9">
    <source>
        <dbReference type="ARBA" id="ARBA00030547"/>
    </source>
</evidence>